<protein>
    <recommendedName>
        <fullName evidence="2">HNH nuclease domain-containing protein</fullName>
    </recommendedName>
</protein>
<feature type="compositionally biased region" description="Basic residues" evidence="1">
    <location>
        <begin position="1"/>
        <end position="11"/>
    </location>
</feature>
<dbReference type="InterPro" id="IPR044925">
    <property type="entry name" value="His-Me_finger_sf"/>
</dbReference>
<comment type="caution">
    <text evidence="3">The sequence shown here is derived from an EMBL/GenBank/DDBJ whole genome shotgun (WGS) entry which is preliminary data.</text>
</comment>
<evidence type="ECO:0000256" key="1">
    <source>
        <dbReference type="SAM" id="MobiDB-lite"/>
    </source>
</evidence>
<dbReference type="Pfam" id="PF13392">
    <property type="entry name" value="HNH_3"/>
    <property type="match status" value="1"/>
</dbReference>
<evidence type="ECO:0000313" key="3">
    <source>
        <dbReference type="EMBL" id="GAA0651112.1"/>
    </source>
</evidence>
<name>A0ABN1HI21_9ACTN</name>
<organism evidence="3 4">
    <name type="scientific">Streptomyces thermocarboxydovorans</name>
    <dbReference type="NCBI Taxonomy" id="59298"/>
    <lineage>
        <taxon>Bacteria</taxon>
        <taxon>Bacillati</taxon>
        <taxon>Actinomycetota</taxon>
        <taxon>Actinomycetes</taxon>
        <taxon>Kitasatosporales</taxon>
        <taxon>Streptomycetaceae</taxon>
        <taxon>Streptomyces</taxon>
    </lineage>
</organism>
<evidence type="ECO:0000313" key="4">
    <source>
        <dbReference type="Proteomes" id="UP001500724"/>
    </source>
</evidence>
<dbReference type="CDD" id="cd00085">
    <property type="entry name" value="HNHc"/>
    <property type="match status" value="1"/>
</dbReference>
<dbReference type="InterPro" id="IPR003615">
    <property type="entry name" value="HNH_nuc"/>
</dbReference>
<feature type="domain" description="HNH nuclease" evidence="2">
    <location>
        <begin position="44"/>
        <end position="89"/>
    </location>
</feature>
<dbReference type="SMART" id="SM00507">
    <property type="entry name" value="HNHc"/>
    <property type="match status" value="1"/>
</dbReference>
<keyword evidence="4" id="KW-1185">Reference proteome</keyword>
<gene>
    <name evidence="3" type="ORF">GCM10009535_31610</name>
</gene>
<dbReference type="Proteomes" id="UP001500724">
    <property type="component" value="Unassembled WGS sequence"/>
</dbReference>
<reference evidence="3 4" key="1">
    <citation type="journal article" date="2019" name="Int. J. Syst. Evol. Microbiol.">
        <title>The Global Catalogue of Microorganisms (GCM) 10K type strain sequencing project: providing services to taxonomists for standard genome sequencing and annotation.</title>
        <authorList>
            <consortium name="The Broad Institute Genomics Platform"/>
            <consortium name="The Broad Institute Genome Sequencing Center for Infectious Disease"/>
            <person name="Wu L."/>
            <person name="Ma J."/>
        </authorList>
    </citation>
    <scope>NUCLEOTIDE SEQUENCE [LARGE SCALE GENOMIC DNA]</scope>
    <source>
        <strain evidence="3 4">JCM 10367</strain>
    </source>
</reference>
<accession>A0ABN1HI21</accession>
<dbReference type="EMBL" id="BAAAGU010000030">
    <property type="protein sequence ID" value="GAA0651112.1"/>
    <property type="molecule type" value="Genomic_DNA"/>
</dbReference>
<proteinExistence type="predicted"/>
<dbReference type="SUPFAM" id="SSF54060">
    <property type="entry name" value="His-Me finger endonucleases"/>
    <property type="match status" value="1"/>
</dbReference>
<evidence type="ECO:0000259" key="2">
    <source>
        <dbReference type="SMART" id="SM00507"/>
    </source>
</evidence>
<feature type="region of interest" description="Disordered" evidence="1">
    <location>
        <begin position="1"/>
        <end position="30"/>
    </location>
</feature>
<sequence>MPGRRGQPRRPRTPEALLVEQPPGQGRRIPSDRLKWAMTSLGVPERCALCGTDGVWQGRPLPLEVDHIDGNWRDNRITNLRFLCPNCHSTTDHYRGRGKRRGGR</sequence>